<evidence type="ECO:0000256" key="4">
    <source>
        <dbReference type="RuleBase" id="RU362057"/>
    </source>
</evidence>
<evidence type="ECO:0000256" key="2">
    <source>
        <dbReference type="ARBA" id="ARBA00022679"/>
    </source>
</evidence>
<name>U5D531_AMBTC</name>
<dbReference type="HOGENOM" id="CLU_001724_0_1_1"/>
<proteinExistence type="inferred from homology"/>
<evidence type="ECO:0000256" key="1">
    <source>
        <dbReference type="ARBA" id="ARBA00009995"/>
    </source>
</evidence>
<dbReference type="SUPFAM" id="SSF53756">
    <property type="entry name" value="UDP-Glycosyltransferase/glycogen phosphorylase"/>
    <property type="match status" value="1"/>
</dbReference>
<dbReference type="GO" id="GO:0080044">
    <property type="term" value="F:quercetin 7-O-glucosyltransferase activity"/>
    <property type="evidence" value="ECO:0000318"/>
    <property type="project" value="GO_Central"/>
</dbReference>
<dbReference type="AlphaFoldDB" id="U5D531"/>
<dbReference type="PANTHER" id="PTHR11926:SF1553">
    <property type="entry name" value="GLYCOSYLTRANSFERASE"/>
    <property type="match status" value="1"/>
</dbReference>
<dbReference type="GO" id="GO:0005737">
    <property type="term" value="C:cytoplasm"/>
    <property type="evidence" value="ECO:0000318"/>
    <property type="project" value="GO_Central"/>
</dbReference>
<dbReference type="PROSITE" id="PS00375">
    <property type="entry name" value="UDPGT"/>
    <property type="match status" value="1"/>
</dbReference>
<dbReference type="InterPro" id="IPR035595">
    <property type="entry name" value="UDP_glycos_trans_CS"/>
</dbReference>
<dbReference type="Proteomes" id="UP000017836">
    <property type="component" value="Unassembled WGS sequence"/>
</dbReference>
<evidence type="ECO:0000256" key="3">
    <source>
        <dbReference type="RuleBase" id="RU003718"/>
    </source>
</evidence>
<dbReference type="PANTHER" id="PTHR11926">
    <property type="entry name" value="GLUCOSYL/GLUCURONOSYL TRANSFERASES"/>
    <property type="match status" value="1"/>
</dbReference>
<comment type="similarity">
    <text evidence="1 3">Belongs to the UDP-glycosyltransferase family.</text>
</comment>
<dbReference type="Pfam" id="PF00201">
    <property type="entry name" value="UDPGT"/>
    <property type="match status" value="1"/>
</dbReference>
<dbReference type="Gramene" id="ERN15468">
    <property type="protein sequence ID" value="ERN15468"/>
    <property type="gene ID" value="AMTR_s00036p00237560"/>
</dbReference>
<gene>
    <name evidence="5" type="ORF">AMTR_s00036p00237560</name>
</gene>
<dbReference type="FunFam" id="3.40.50.2000:FF:000019">
    <property type="entry name" value="Glycosyltransferase"/>
    <property type="match status" value="1"/>
</dbReference>
<sequence length="408" mass="45335">MEEEKDKSAHVLVIPSPFPSHINPMLHFADRLASKGLRATLVVAIQNRGDIPKANPPADASASLEYISDGYDDALPSNFDVEIYKTTLQRVGSEKLLELIARLTVEGMRPVCLIYDLALSWVLEIAHAHGLLGATFITQPVAVCLTYCYYGRGLQIIATCAFFFPECRHWAYETSPRSSPNVRAIHQSLKWTRDEQGDPADCLNWLDKRPVSSVVYVPFGSLAALPAEQMEEVAEALHSSKRPFLWVVKLPYAYQKGGNSLPEGFVEATSEQGLVVPWCPQLDVLAHRAVGCFVTHCGWNSTLEALSQGVPMVSVPQWGDQQTNSKFVSDVWKTRTRVEIGDKGFVLRGELERCIREVMEGETGAHIRENAQRWRDLTREAVAEGGSSDNNINEFITKISIHEGDGNI</sequence>
<accession>U5D531</accession>
<dbReference type="GO" id="GO:0080043">
    <property type="term" value="F:quercetin 3-O-glucosyltransferase activity"/>
    <property type="evidence" value="ECO:0000318"/>
    <property type="project" value="GO_Central"/>
</dbReference>
<dbReference type="EMBL" id="KI392503">
    <property type="protein sequence ID" value="ERN15468.1"/>
    <property type="molecule type" value="Genomic_DNA"/>
</dbReference>
<keyword evidence="3" id="KW-0328">Glycosyltransferase</keyword>
<protein>
    <recommendedName>
        <fullName evidence="4">Glycosyltransferase</fullName>
        <ecNumber evidence="4">2.4.1.-</ecNumber>
    </recommendedName>
</protein>
<reference evidence="6" key="1">
    <citation type="journal article" date="2013" name="Science">
        <title>The Amborella genome and the evolution of flowering plants.</title>
        <authorList>
            <consortium name="Amborella Genome Project"/>
        </authorList>
    </citation>
    <scope>NUCLEOTIDE SEQUENCE [LARGE SCALE GENOMIC DNA]</scope>
</reference>
<keyword evidence="6" id="KW-1185">Reference proteome</keyword>
<dbReference type="Gene3D" id="3.40.50.2000">
    <property type="entry name" value="Glycogen Phosphorylase B"/>
    <property type="match status" value="3"/>
</dbReference>
<dbReference type="eggNOG" id="KOG1192">
    <property type="taxonomic scope" value="Eukaryota"/>
</dbReference>
<evidence type="ECO:0000313" key="5">
    <source>
        <dbReference type="EMBL" id="ERN15468.1"/>
    </source>
</evidence>
<dbReference type="CDD" id="cd03784">
    <property type="entry name" value="GT1_Gtf-like"/>
    <property type="match status" value="1"/>
</dbReference>
<dbReference type="EC" id="2.4.1.-" evidence="4"/>
<dbReference type="InterPro" id="IPR002213">
    <property type="entry name" value="UDP_glucos_trans"/>
</dbReference>
<evidence type="ECO:0000313" key="6">
    <source>
        <dbReference type="Proteomes" id="UP000017836"/>
    </source>
</evidence>
<keyword evidence="2 3" id="KW-0808">Transferase</keyword>
<organism evidence="5 6">
    <name type="scientific">Amborella trichopoda</name>
    <dbReference type="NCBI Taxonomy" id="13333"/>
    <lineage>
        <taxon>Eukaryota</taxon>
        <taxon>Viridiplantae</taxon>
        <taxon>Streptophyta</taxon>
        <taxon>Embryophyta</taxon>
        <taxon>Tracheophyta</taxon>
        <taxon>Spermatophyta</taxon>
        <taxon>Magnoliopsida</taxon>
        <taxon>Amborellales</taxon>
        <taxon>Amborellaceae</taxon>
        <taxon>Amborella</taxon>
    </lineage>
</organism>